<comment type="caution">
    <text evidence="1">The sequence shown here is derived from an EMBL/GenBank/DDBJ whole genome shotgun (WGS) entry which is preliminary data.</text>
</comment>
<gene>
    <name evidence="1" type="ORF">V6N11_054594</name>
</gene>
<sequence>MPRMCGRACLQPCRISGVVFFLPRTLIWTVTFGDSRVSVLGGLAQHSPGLDSPVFAEAVVVRVGLQFACERGWDKVIL</sequence>
<dbReference type="Proteomes" id="UP001396334">
    <property type="component" value="Unassembled WGS sequence"/>
</dbReference>
<dbReference type="EMBL" id="JBBPBN010000017">
    <property type="protein sequence ID" value="KAK9020100.1"/>
    <property type="molecule type" value="Genomic_DNA"/>
</dbReference>
<evidence type="ECO:0008006" key="3">
    <source>
        <dbReference type="Google" id="ProtNLM"/>
    </source>
</evidence>
<reference evidence="1 2" key="1">
    <citation type="journal article" date="2024" name="G3 (Bethesda)">
        <title>Genome assembly of Hibiscus sabdariffa L. provides insights into metabolisms of medicinal natural products.</title>
        <authorList>
            <person name="Kim T."/>
        </authorList>
    </citation>
    <scope>NUCLEOTIDE SEQUENCE [LARGE SCALE GENOMIC DNA]</scope>
    <source>
        <strain evidence="1">TK-2024</strain>
        <tissue evidence="1">Old leaves</tissue>
    </source>
</reference>
<organism evidence="1 2">
    <name type="scientific">Hibiscus sabdariffa</name>
    <name type="common">roselle</name>
    <dbReference type="NCBI Taxonomy" id="183260"/>
    <lineage>
        <taxon>Eukaryota</taxon>
        <taxon>Viridiplantae</taxon>
        <taxon>Streptophyta</taxon>
        <taxon>Embryophyta</taxon>
        <taxon>Tracheophyta</taxon>
        <taxon>Spermatophyta</taxon>
        <taxon>Magnoliopsida</taxon>
        <taxon>eudicotyledons</taxon>
        <taxon>Gunneridae</taxon>
        <taxon>Pentapetalae</taxon>
        <taxon>rosids</taxon>
        <taxon>malvids</taxon>
        <taxon>Malvales</taxon>
        <taxon>Malvaceae</taxon>
        <taxon>Malvoideae</taxon>
        <taxon>Hibiscus</taxon>
    </lineage>
</organism>
<keyword evidence="2" id="KW-1185">Reference proteome</keyword>
<accession>A0ABR2S4C7</accession>
<proteinExistence type="predicted"/>
<evidence type="ECO:0000313" key="1">
    <source>
        <dbReference type="EMBL" id="KAK9020100.1"/>
    </source>
</evidence>
<protein>
    <recommendedName>
        <fullName evidence="3">RNase H type-1 domain-containing protein</fullName>
    </recommendedName>
</protein>
<evidence type="ECO:0000313" key="2">
    <source>
        <dbReference type="Proteomes" id="UP001396334"/>
    </source>
</evidence>
<name>A0ABR2S4C7_9ROSI</name>